<accession>A0ABQ4R3H0</accession>
<dbReference type="Gene3D" id="3.40.50.2000">
    <property type="entry name" value="Glycogen Phosphorylase B"/>
    <property type="match status" value="1"/>
</dbReference>
<dbReference type="PANTHER" id="PTHR46656:SF3">
    <property type="entry name" value="PUTATIVE-RELATED"/>
    <property type="match status" value="1"/>
</dbReference>
<protein>
    <recommendedName>
        <fullName evidence="4">Glycosyltransferase</fullName>
    </recommendedName>
</protein>
<dbReference type="Pfam" id="PF13692">
    <property type="entry name" value="Glyco_trans_1_4"/>
    <property type="match status" value="1"/>
</dbReference>
<sequence>MNPTAMRPAAALLRTARRAARPLARSVRRHVLPRILPEAAHAFPHPASRMRVVGLLSSASGLGESARLCSRTLAEDGCRVSGVNVAGLFDSDDGVPFPAGAADAGADVALYHLNPPMLLPSILRAGLLRHARTYSIGYWAWELETLPAEWVSAIRFVDAVLVPSRFCQAALRAYTDKPVLVVPHPVDAAGPAPAATRAERFRVLSIFNFGSSYRRKNPTALVQAFRAAFGEDEGAELILKVGDGARYPAERSQILAEIQGLPNVRLIDEVWTREQVQELVASAEAYLSLHRSEGFGLTLAEAILCGVPVVATNWSGNTDFCLPALCYPVDYTLVPFHDPHPAYAGLGEARWAEPSVAHAAHQLRRVRDERDAARAKAAALRDALVGHLRRHSYREALARLAAPQGEAAGAAAPALR</sequence>
<evidence type="ECO:0000256" key="1">
    <source>
        <dbReference type="SAM" id="Coils"/>
    </source>
</evidence>
<reference evidence="2" key="1">
    <citation type="journal article" date="2021" name="Front. Microbiol.">
        <title>Comprehensive Comparative Genomics and Phenotyping of Methylobacterium Species.</title>
        <authorList>
            <person name="Alessa O."/>
            <person name="Ogura Y."/>
            <person name="Fujitani Y."/>
            <person name="Takami H."/>
            <person name="Hayashi T."/>
            <person name="Sahin N."/>
            <person name="Tani A."/>
        </authorList>
    </citation>
    <scope>NUCLEOTIDE SEQUENCE</scope>
    <source>
        <strain evidence="2">KCTC 52305</strain>
    </source>
</reference>
<gene>
    <name evidence="2" type="ORF">OPKNFCMD_4944</name>
</gene>
<feature type="coiled-coil region" evidence="1">
    <location>
        <begin position="356"/>
        <end position="383"/>
    </location>
</feature>
<comment type="caution">
    <text evidence="2">The sequence shown here is derived from an EMBL/GenBank/DDBJ whole genome shotgun (WGS) entry which is preliminary data.</text>
</comment>
<evidence type="ECO:0000313" key="2">
    <source>
        <dbReference type="EMBL" id="GJD52182.1"/>
    </source>
</evidence>
<organism evidence="2 3">
    <name type="scientific">Methylobacterium crusticola</name>
    <dbReference type="NCBI Taxonomy" id="1697972"/>
    <lineage>
        <taxon>Bacteria</taxon>
        <taxon>Pseudomonadati</taxon>
        <taxon>Pseudomonadota</taxon>
        <taxon>Alphaproteobacteria</taxon>
        <taxon>Hyphomicrobiales</taxon>
        <taxon>Methylobacteriaceae</taxon>
        <taxon>Methylobacterium</taxon>
    </lineage>
</organism>
<keyword evidence="1" id="KW-0175">Coiled coil</keyword>
<dbReference type="PANTHER" id="PTHR46656">
    <property type="entry name" value="PUTATIVE-RELATED"/>
    <property type="match status" value="1"/>
</dbReference>
<dbReference type="CDD" id="cd03801">
    <property type="entry name" value="GT4_PimA-like"/>
    <property type="match status" value="1"/>
</dbReference>
<reference evidence="2" key="2">
    <citation type="submission" date="2021-08" db="EMBL/GenBank/DDBJ databases">
        <authorList>
            <person name="Tani A."/>
            <person name="Ola A."/>
            <person name="Ogura Y."/>
            <person name="Katsura K."/>
            <person name="Hayashi T."/>
        </authorList>
    </citation>
    <scope>NUCLEOTIDE SEQUENCE</scope>
    <source>
        <strain evidence="2">KCTC 52305</strain>
    </source>
</reference>
<evidence type="ECO:0000313" key="3">
    <source>
        <dbReference type="Proteomes" id="UP001055167"/>
    </source>
</evidence>
<keyword evidence="3" id="KW-1185">Reference proteome</keyword>
<dbReference type="SUPFAM" id="SSF53756">
    <property type="entry name" value="UDP-Glycosyltransferase/glycogen phosphorylase"/>
    <property type="match status" value="1"/>
</dbReference>
<name>A0ABQ4R3H0_9HYPH</name>
<proteinExistence type="predicted"/>
<dbReference type="EMBL" id="BPQH01000017">
    <property type="protein sequence ID" value="GJD52182.1"/>
    <property type="molecule type" value="Genomic_DNA"/>
</dbReference>
<dbReference type="Proteomes" id="UP001055167">
    <property type="component" value="Unassembled WGS sequence"/>
</dbReference>
<evidence type="ECO:0008006" key="4">
    <source>
        <dbReference type="Google" id="ProtNLM"/>
    </source>
</evidence>
<dbReference type="RefSeq" id="WP_238313904.1">
    <property type="nucleotide sequence ID" value="NZ_BPQH01000017.1"/>
</dbReference>